<dbReference type="GO" id="GO:0020037">
    <property type="term" value="F:heme binding"/>
    <property type="evidence" value="ECO:0007669"/>
    <property type="project" value="InterPro"/>
</dbReference>
<dbReference type="EMBL" id="CP054492">
    <property type="protein sequence ID" value="QOY51083.1"/>
    <property type="molecule type" value="Genomic_DNA"/>
</dbReference>
<evidence type="ECO:0000256" key="1">
    <source>
        <dbReference type="SAM" id="SignalP"/>
    </source>
</evidence>
<evidence type="ECO:0000313" key="2">
    <source>
        <dbReference type="EMBL" id="QOY51083.1"/>
    </source>
</evidence>
<dbReference type="InterPro" id="IPR036909">
    <property type="entry name" value="Cyt_c-like_dom_sf"/>
</dbReference>
<organism evidence="2 3">
    <name type="scientific">Candidatus Sulfurimonas baltica</name>
    <dbReference type="NCBI Taxonomy" id="2740404"/>
    <lineage>
        <taxon>Bacteria</taxon>
        <taxon>Pseudomonadati</taxon>
        <taxon>Campylobacterota</taxon>
        <taxon>Epsilonproteobacteria</taxon>
        <taxon>Campylobacterales</taxon>
        <taxon>Sulfurimonadaceae</taxon>
        <taxon>Sulfurimonas</taxon>
    </lineage>
</organism>
<feature type="chain" id="PRO_5032655491" evidence="1">
    <location>
        <begin position="22"/>
        <end position="113"/>
    </location>
</feature>
<reference evidence="2 3" key="1">
    <citation type="submission" date="2020-05" db="EMBL/GenBank/DDBJ databases">
        <title>Sulfurimonas marisnigri, sp. nov., and Sulfurimonas baltica, sp. nov., manganese oxide reducing chemolithoautotrophs of the class Epsilonproteobacteria isolated from the pelagic redoxclines of the Black and Baltic Seas and emended description of the genus Sulfurimonas.</title>
        <authorList>
            <person name="Henkel J.V."/>
            <person name="Laudan C."/>
            <person name="Werner J."/>
            <person name="Neu T."/>
            <person name="Plewe S."/>
            <person name="Sproer C."/>
            <person name="Bunk B."/>
            <person name="Schulz-Vogt H.N."/>
        </authorList>
    </citation>
    <scope>NUCLEOTIDE SEQUENCE [LARGE SCALE GENOMIC DNA]</scope>
    <source>
        <strain evidence="2 3">GD2</strain>
    </source>
</reference>
<dbReference type="Gene3D" id="1.10.760.10">
    <property type="entry name" value="Cytochrome c-like domain"/>
    <property type="match status" value="1"/>
</dbReference>
<keyword evidence="1" id="KW-0732">Signal</keyword>
<dbReference type="AlphaFoldDB" id="A0A7S7LTI1"/>
<dbReference type="KEGG" id="sbal:HUE88_07995"/>
<dbReference type="Proteomes" id="UP000593994">
    <property type="component" value="Chromosome"/>
</dbReference>
<sequence length="113" mass="12954">MSKFSVLLLSIFVFTSLTSSAAVYKGQREFVKKCVKCHKGGQAFIATKKKREWKKLMANKGEKLAEIHLQSENTKAKHSVKYFNDKKYKKKVKHLQHFLVEYAKDSGNVPACD</sequence>
<gene>
    <name evidence="2" type="ORF">HUE88_07995</name>
</gene>
<name>A0A7S7LTI1_9BACT</name>
<keyword evidence="3" id="KW-1185">Reference proteome</keyword>
<dbReference type="GO" id="GO:0009055">
    <property type="term" value="F:electron transfer activity"/>
    <property type="evidence" value="ECO:0007669"/>
    <property type="project" value="InterPro"/>
</dbReference>
<dbReference type="SUPFAM" id="SSF46626">
    <property type="entry name" value="Cytochrome c"/>
    <property type="match status" value="1"/>
</dbReference>
<dbReference type="RefSeq" id="WP_194368197.1">
    <property type="nucleotide sequence ID" value="NZ_CP054492.1"/>
</dbReference>
<evidence type="ECO:0000313" key="3">
    <source>
        <dbReference type="Proteomes" id="UP000593994"/>
    </source>
</evidence>
<feature type="signal peptide" evidence="1">
    <location>
        <begin position="1"/>
        <end position="21"/>
    </location>
</feature>
<proteinExistence type="predicted"/>
<protein>
    <submittedName>
        <fullName evidence="2">Cytochrome C</fullName>
    </submittedName>
</protein>
<accession>A0A7S7LTI1</accession>